<name>A0A431TJK1_9BURK</name>
<dbReference type="RefSeq" id="WP_126472201.1">
    <property type="nucleotide sequence ID" value="NZ_RXOE01000005.1"/>
</dbReference>
<gene>
    <name evidence="2" type="ORF">EJP69_19810</name>
</gene>
<accession>A0A431TJK1</accession>
<dbReference type="Pfam" id="PF20335">
    <property type="entry name" value="DUF6630"/>
    <property type="match status" value="1"/>
</dbReference>
<evidence type="ECO:0000313" key="2">
    <source>
        <dbReference type="EMBL" id="RTQ32945.1"/>
    </source>
</evidence>
<dbReference type="AlphaFoldDB" id="A0A431TJK1"/>
<evidence type="ECO:0000259" key="1">
    <source>
        <dbReference type="Pfam" id="PF20335"/>
    </source>
</evidence>
<dbReference type="OrthoDB" id="69552at2"/>
<protein>
    <recommendedName>
        <fullName evidence="1">DUF6630 domain-containing protein</fullName>
    </recommendedName>
</protein>
<organism evidence="2 3">
    <name type="scientific">Variovorax gossypii</name>
    <dbReference type="NCBI Taxonomy" id="1679495"/>
    <lineage>
        <taxon>Bacteria</taxon>
        <taxon>Pseudomonadati</taxon>
        <taxon>Pseudomonadota</taxon>
        <taxon>Betaproteobacteria</taxon>
        <taxon>Burkholderiales</taxon>
        <taxon>Comamonadaceae</taxon>
        <taxon>Variovorax</taxon>
    </lineage>
</organism>
<feature type="domain" description="DUF6630" evidence="1">
    <location>
        <begin position="47"/>
        <end position="194"/>
    </location>
</feature>
<dbReference type="Proteomes" id="UP000267418">
    <property type="component" value="Unassembled WGS sequence"/>
</dbReference>
<reference evidence="2 3" key="1">
    <citation type="submission" date="2018-12" db="EMBL/GenBank/DDBJ databases">
        <title>The genome of Variovorax gossypii DSM 100435.</title>
        <authorList>
            <person name="Gao J."/>
            <person name="Sun J."/>
        </authorList>
    </citation>
    <scope>NUCLEOTIDE SEQUENCE [LARGE SCALE GENOMIC DNA]</scope>
    <source>
        <strain evidence="2 3">DSM 100435</strain>
    </source>
</reference>
<sequence>MFKRIAKLFGHGTEPKPDQVCSAPLALNQIASGAEDESTSERREASAHFMRLLTAHLAEDERRRLVDMMLASFDTYGNSSEALEEIALGKAGQKTGQWLVIQCDWKAPEELEWQVAEVSASFGIAERWSWGLCDERARTVPGGLSEAANWAAPLGFEMLHIDLGSDTYFAVLIKKAEVERAYQTALSAGLKVLRTPEFKQSHA</sequence>
<comment type="caution">
    <text evidence="2">The sequence shown here is derived from an EMBL/GenBank/DDBJ whole genome shotgun (WGS) entry which is preliminary data.</text>
</comment>
<dbReference type="InterPro" id="IPR046582">
    <property type="entry name" value="DUF6630"/>
</dbReference>
<proteinExistence type="predicted"/>
<dbReference type="EMBL" id="RXOE01000005">
    <property type="protein sequence ID" value="RTQ32945.1"/>
    <property type="molecule type" value="Genomic_DNA"/>
</dbReference>
<evidence type="ECO:0000313" key="3">
    <source>
        <dbReference type="Proteomes" id="UP000267418"/>
    </source>
</evidence>
<keyword evidence="3" id="KW-1185">Reference proteome</keyword>